<proteinExistence type="inferred from homology"/>
<dbReference type="Gene3D" id="1.20.5.780">
    <property type="entry name" value="Single helix bin"/>
    <property type="match status" value="1"/>
</dbReference>
<evidence type="ECO:0000256" key="1">
    <source>
        <dbReference type="ARBA" id="ARBA00022649"/>
    </source>
</evidence>
<dbReference type="Pfam" id="PF08681">
    <property type="entry name" value="TacA1"/>
    <property type="match status" value="1"/>
</dbReference>
<organism evidence="3 4">
    <name type="scientific">Oceanibaculum pacificum</name>
    <dbReference type="NCBI Taxonomy" id="580166"/>
    <lineage>
        <taxon>Bacteria</taxon>
        <taxon>Pseudomonadati</taxon>
        <taxon>Pseudomonadota</taxon>
        <taxon>Alphaproteobacteria</taxon>
        <taxon>Rhodospirillales</taxon>
        <taxon>Oceanibaculaceae</taxon>
        <taxon>Oceanibaculum</taxon>
    </lineage>
</organism>
<evidence type="ECO:0000313" key="3">
    <source>
        <dbReference type="EMBL" id="KZD12437.1"/>
    </source>
</evidence>
<dbReference type="SUPFAM" id="SSF47598">
    <property type="entry name" value="Ribbon-helix-helix"/>
    <property type="match status" value="1"/>
</dbReference>
<dbReference type="RefSeq" id="WP_067552234.1">
    <property type="nucleotide sequence ID" value="NZ_LPXN01000024.1"/>
</dbReference>
<dbReference type="STRING" id="580166.AUP43_04590"/>
<keyword evidence="4" id="KW-1185">Reference proteome</keyword>
<dbReference type="EMBL" id="LPXN01000024">
    <property type="protein sequence ID" value="KZD12437.1"/>
    <property type="molecule type" value="Genomic_DNA"/>
</dbReference>
<comment type="caution">
    <text evidence="3">The sequence shown here is derived from an EMBL/GenBank/DDBJ whole genome shotgun (WGS) entry which is preliminary data.</text>
</comment>
<dbReference type="GO" id="GO:0006355">
    <property type="term" value="P:regulation of DNA-templated transcription"/>
    <property type="evidence" value="ECO:0007669"/>
    <property type="project" value="InterPro"/>
</dbReference>
<dbReference type="PANTHER" id="PTHR35401">
    <property type="entry name" value="COPG FAMILY HELIX-TURN-HELIX PROTEIN-RELATED-RELATED"/>
    <property type="match status" value="1"/>
</dbReference>
<dbReference type="InterPro" id="IPR014795">
    <property type="entry name" value="TacA_1-like"/>
</dbReference>
<accession>A0A154WFY8</accession>
<dbReference type="OrthoDB" id="6460605at2"/>
<gene>
    <name evidence="3" type="ORF">AUP43_04590</name>
</gene>
<name>A0A154WFY8_9PROT</name>
<dbReference type="Proteomes" id="UP000076400">
    <property type="component" value="Unassembled WGS sequence"/>
</dbReference>
<reference evidence="3 4" key="1">
    <citation type="submission" date="2015-12" db="EMBL/GenBank/DDBJ databases">
        <title>Genome sequence of Oceanibaculum pacificum MCCC 1A02656.</title>
        <authorList>
            <person name="Lu L."/>
            <person name="Lai Q."/>
            <person name="Shao Z."/>
            <person name="Qian P."/>
        </authorList>
    </citation>
    <scope>NUCLEOTIDE SEQUENCE [LARGE SCALE GENOMIC DNA]</scope>
    <source>
        <strain evidence="3 4">MCCC 1A02656</strain>
    </source>
</reference>
<evidence type="ECO:0000256" key="2">
    <source>
        <dbReference type="ARBA" id="ARBA00049988"/>
    </source>
</evidence>
<keyword evidence="1" id="KW-1277">Toxin-antitoxin system</keyword>
<evidence type="ECO:0008006" key="5">
    <source>
        <dbReference type="Google" id="ProtNLM"/>
    </source>
</evidence>
<dbReference type="PANTHER" id="PTHR35401:SF2">
    <property type="entry name" value="ABC-TYPE TRANSPORT SYSTEM"/>
    <property type="match status" value="1"/>
</dbReference>
<protein>
    <recommendedName>
        <fullName evidence="5">DUF1778 domain-containing protein</fullName>
    </recommendedName>
</protein>
<evidence type="ECO:0000313" key="4">
    <source>
        <dbReference type="Proteomes" id="UP000076400"/>
    </source>
</evidence>
<sequence length="93" mass="10394">MPRAAETKDDRLQVRLDAESKSVLQRAASYRHKTVSQFVLATAMEEAEKVIRENEVVTLSGPDWKVFYDALTNPPAPNAALRKAFAKYKKATG</sequence>
<comment type="similarity">
    <text evidence="2">Belongs to the TacA antitoxin family.</text>
</comment>
<dbReference type="InterPro" id="IPR010985">
    <property type="entry name" value="Ribbon_hlx_hlx"/>
</dbReference>
<dbReference type="AlphaFoldDB" id="A0A154WFY8"/>